<evidence type="ECO:0000256" key="6">
    <source>
        <dbReference type="ARBA" id="ARBA00022723"/>
    </source>
</evidence>
<dbReference type="AlphaFoldDB" id="A0A4R6Z2E6"/>
<protein>
    <recommendedName>
        <fullName evidence="5">5'-deoxynucleotidase</fullName>
        <ecNumber evidence="5">3.1.3.89</ecNumber>
    </recommendedName>
</protein>
<evidence type="ECO:0000256" key="5">
    <source>
        <dbReference type="ARBA" id="ARBA00012964"/>
    </source>
</evidence>
<name>A0A4R6Z2E6_9GAMM</name>
<proteinExistence type="predicted"/>
<dbReference type="GO" id="GO:0002953">
    <property type="term" value="F:5'-deoxynucleotidase activity"/>
    <property type="evidence" value="ECO:0007669"/>
    <property type="project" value="UniProtKB-EC"/>
</dbReference>
<dbReference type="InterPro" id="IPR006674">
    <property type="entry name" value="HD_domain"/>
</dbReference>
<dbReference type="SUPFAM" id="SSF109604">
    <property type="entry name" value="HD-domain/PDEase-like"/>
    <property type="match status" value="1"/>
</dbReference>
<keyword evidence="6" id="KW-0479">Metal-binding</keyword>
<evidence type="ECO:0000256" key="1">
    <source>
        <dbReference type="ARBA" id="ARBA00001638"/>
    </source>
</evidence>
<evidence type="ECO:0000259" key="8">
    <source>
        <dbReference type="SMART" id="SM00471"/>
    </source>
</evidence>
<sequence>MTANATAPVALAFPACGDSAYRFGPAPDARTMQAIVDFILELDKLKGVTRKVKPHSLDRYENSAEHSWQIALLAVSLAPYAPEAIDIDRVIAMLLVHDIGEIDTGDTLVFAHDGWAERKAAERAAVHRIFGLLPPAQAQKFLALWEEFEHGESAEARFAHAADRAMPVLLNLNNNGQSWRENGISYERVTQRVGPPIAAGCPALWTYLQQRLDHARTQGWFGA</sequence>
<dbReference type="RefSeq" id="WP_208113545.1">
    <property type="nucleotide sequence ID" value="NZ_SNZH01000004.1"/>
</dbReference>
<evidence type="ECO:0000256" key="7">
    <source>
        <dbReference type="ARBA" id="ARBA00022801"/>
    </source>
</evidence>
<comment type="caution">
    <text evidence="9">The sequence shown here is derived from an EMBL/GenBank/DDBJ whole genome shotgun (WGS) entry which is preliminary data.</text>
</comment>
<accession>A0A4R6Z2E6</accession>
<dbReference type="Proteomes" id="UP000295293">
    <property type="component" value="Unassembled WGS sequence"/>
</dbReference>
<dbReference type="InterPro" id="IPR039356">
    <property type="entry name" value="YfbR/HDDC2"/>
</dbReference>
<dbReference type="InterPro" id="IPR003607">
    <property type="entry name" value="HD/PDEase_dom"/>
</dbReference>
<comment type="subunit">
    <text evidence="4">Homodimer.</text>
</comment>
<gene>
    <name evidence="9" type="ORF">DFR29_104206</name>
</gene>
<comment type="catalytic activity">
    <reaction evidence="1">
        <text>a 2'-deoxyribonucleoside 5'-phosphate + H2O = a 2'-deoxyribonucleoside + phosphate</text>
        <dbReference type="Rhea" id="RHEA:36167"/>
        <dbReference type="ChEBI" id="CHEBI:15377"/>
        <dbReference type="ChEBI" id="CHEBI:18274"/>
        <dbReference type="ChEBI" id="CHEBI:43474"/>
        <dbReference type="ChEBI" id="CHEBI:65317"/>
        <dbReference type="EC" id="3.1.3.89"/>
    </reaction>
</comment>
<comment type="cofactor">
    <cofactor evidence="3">
        <name>Co(2+)</name>
        <dbReference type="ChEBI" id="CHEBI:48828"/>
    </cofactor>
</comment>
<reference evidence="9 10" key="1">
    <citation type="submission" date="2019-03" db="EMBL/GenBank/DDBJ databases">
        <title>Genomic Encyclopedia of Type Strains, Phase IV (KMG-IV): sequencing the most valuable type-strain genomes for metagenomic binning, comparative biology and taxonomic classification.</title>
        <authorList>
            <person name="Goeker M."/>
        </authorList>
    </citation>
    <scope>NUCLEOTIDE SEQUENCE [LARGE SCALE GENOMIC DNA]</scope>
    <source>
        <strain evidence="9 10">DSM 21667</strain>
    </source>
</reference>
<dbReference type="SMART" id="SM00471">
    <property type="entry name" value="HDc"/>
    <property type="match status" value="1"/>
</dbReference>
<dbReference type="Pfam" id="PF13023">
    <property type="entry name" value="HD_3"/>
    <property type="match status" value="1"/>
</dbReference>
<dbReference type="Gene3D" id="1.10.3210.10">
    <property type="entry name" value="Hypothetical protein af1432"/>
    <property type="match status" value="1"/>
</dbReference>
<evidence type="ECO:0000256" key="2">
    <source>
        <dbReference type="ARBA" id="ARBA00001936"/>
    </source>
</evidence>
<evidence type="ECO:0000256" key="4">
    <source>
        <dbReference type="ARBA" id="ARBA00011738"/>
    </source>
</evidence>
<keyword evidence="7 9" id="KW-0378">Hydrolase</keyword>
<organism evidence="9 10">
    <name type="scientific">Tahibacter aquaticus</name>
    <dbReference type="NCBI Taxonomy" id="520092"/>
    <lineage>
        <taxon>Bacteria</taxon>
        <taxon>Pseudomonadati</taxon>
        <taxon>Pseudomonadota</taxon>
        <taxon>Gammaproteobacteria</taxon>
        <taxon>Lysobacterales</taxon>
        <taxon>Rhodanobacteraceae</taxon>
        <taxon>Tahibacter</taxon>
    </lineage>
</organism>
<dbReference type="EMBL" id="SNZH01000004">
    <property type="protein sequence ID" value="TDR45778.1"/>
    <property type="molecule type" value="Genomic_DNA"/>
</dbReference>
<comment type="cofactor">
    <cofactor evidence="2">
        <name>Mn(2+)</name>
        <dbReference type="ChEBI" id="CHEBI:29035"/>
    </cofactor>
</comment>
<evidence type="ECO:0000256" key="3">
    <source>
        <dbReference type="ARBA" id="ARBA00001941"/>
    </source>
</evidence>
<evidence type="ECO:0000313" key="10">
    <source>
        <dbReference type="Proteomes" id="UP000295293"/>
    </source>
</evidence>
<dbReference type="GO" id="GO:0046872">
    <property type="term" value="F:metal ion binding"/>
    <property type="evidence" value="ECO:0007669"/>
    <property type="project" value="UniProtKB-KW"/>
</dbReference>
<dbReference type="EC" id="3.1.3.89" evidence="5"/>
<feature type="domain" description="HD/PDEase" evidence="8">
    <location>
        <begin position="59"/>
        <end position="177"/>
    </location>
</feature>
<dbReference type="GO" id="GO:0005737">
    <property type="term" value="C:cytoplasm"/>
    <property type="evidence" value="ECO:0007669"/>
    <property type="project" value="TreeGrafter"/>
</dbReference>
<keyword evidence="10" id="KW-1185">Reference proteome</keyword>
<dbReference type="PANTHER" id="PTHR11845">
    <property type="entry name" value="5'-DEOXYNUCLEOTIDASE HDDC2"/>
    <property type="match status" value="1"/>
</dbReference>
<dbReference type="PANTHER" id="PTHR11845:SF13">
    <property type="entry name" value="5'-DEOXYNUCLEOTIDASE HDDC2"/>
    <property type="match status" value="1"/>
</dbReference>
<evidence type="ECO:0000313" key="9">
    <source>
        <dbReference type="EMBL" id="TDR45778.1"/>
    </source>
</evidence>